<name>A0A4S2KW08_9HYME</name>
<evidence type="ECO:0000256" key="1">
    <source>
        <dbReference type="SAM" id="MobiDB-lite"/>
    </source>
</evidence>
<protein>
    <submittedName>
        <fullName evidence="2">Uncharacterized protein</fullName>
    </submittedName>
</protein>
<reference evidence="2 3" key="1">
    <citation type="journal article" date="2019" name="Philos. Trans. R. Soc. Lond., B, Biol. Sci.">
        <title>Ant behaviour and brain gene expression of defending hosts depend on the ecological success of the intruding social parasite.</title>
        <authorList>
            <person name="Kaur R."/>
            <person name="Stoldt M."/>
            <person name="Jongepier E."/>
            <person name="Feldmeyer B."/>
            <person name="Menzel F."/>
            <person name="Bornberg-Bauer E."/>
            <person name="Foitzik S."/>
        </authorList>
    </citation>
    <scope>NUCLEOTIDE SEQUENCE [LARGE SCALE GENOMIC DNA]</scope>
    <source>
        <tissue evidence="2">Whole body</tissue>
    </source>
</reference>
<gene>
    <name evidence="2" type="ORF">DBV15_09541</name>
</gene>
<evidence type="ECO:0000313" key="2">
    <source>
        <dbReference type="EMBL" id="TGZ52277.1"/>
    </source>
</evidence>
<accession>A0A4S2KW08</accession>
<keyword evidence="3" id="KW-1185">Reference proteome</keyword>
<feature type="region of interest" description="Disordered" evidence="1">
    <location>
        <begin position="106"/>
        <end position="130"/>
    </location>
</feature>
<sequence>MIAHLCDLAVLGKVLVFSVEKPTCDGASVIRVNRIRAFSFEFFEPSFHPILKSDYVDQWIGFFHRSRKSNHRTAAITVKRDAKTCTLIDSVAVKIATTKVTYSAEPEAVRDANRQAPKTPSEKNRGGPRTAGVLIGTAALSFRKIINLTPIREGELPSYPRARKKIEVNAERTMRYYEEEAGTGGGKREEVASASAIAVDSFGQFGAGTLDDALCRYRRHDIPMRHSTALVSFRTCCHVSRHPWSSFADLMVVKSNTIRSAGDGVASYSTRRRPTTTTGRTPATAALVAVATGRDALSGARGPGDDSAHEGMMAASVRARERARPRNSRYSLPSISQCATISHSDGRGESSATISPRFALRERRERKTKHLSHPRINNRDRHGITGLRVRHVIRGTSGARLTSTMPGYFVSSIFDDTNVVVRLRLRVDSHNASMANGKWKTAKVKLASALLPSSDCSELPLRVARCSDYGGSGGTRKGGLRETETTESIFALLKLNLSGCLFLTVLTPTSRLPSCLPGGACANCQLLGS</sequence>
<dbReference type="AlphaFoldDB" id="A0A4S2KW08"/>
<dbReference type="EMBL" id="QBLH01001341">
    <property type="protein sequence ID" value="TGZ52277.1"/>
    <property type="molecule type" value="Genomic_DNA"/>
</dbReference>
<comment type="caution">
    <text evidence="2">The sequence shown here is derived from an EMBL/GenBank/DDBJ whole genome shotgun (WGS) entry which is preliminary data.</text>
</comment>
<dbReference type="Proteomes" id="UP000310200">
    <property type="component" value="Unassembled WGS sequence"/>
</dbReference>
<organism evidence="2 3">
    <name type="scientific">Temnothorax longispinosus</name>
    <dbReference type="NCBI Taxonomy" id="300112"/>
    <lineage>
        <taxon>Eukaryota</taxon>
        <taxon>Metazoa</taxon>
        <taxon>Ecdysozoa</taxon>
        <taxon>Arthropoda</taxon>
        <taxon>Hexapoda</taxon>
        <taxon>Insecta</taxon>
        <taxon>Pterygota</taxon>
        <taxon>Neoptera</taxon>
        <taxon>Endopterygota</taxon>
        <taxon>Hymenoptera</taxon>
        <taxon>Apocrita</taxon>
        <taxon>Aculeata</taxon>
        <taxon>Formicoidea</taxon>
        <taxon>Formicidae</taxon>
        <taxon>Myrmicinae</taxon>
        <taxon>Temnothorax</taxon>
    </lineage>
</organism>
<proteinExistence type="predicted"/>
<evidence type="ECO:0000313" key="3">
    <source>
        <dbReference type="Proteomes" id="UP000310200"/>
    </source>
</evidence>